<evidence type="ECO:0000313" key="6">
    <source>
        <dbReference type="Proteomes" id="UP001589818"/>
    </source>
</evidence>
<name>A0ABV6JC62_9BACL</name>
<dbReference type="Proteomes" id="UP001589818">
    <property type="component" value="Unassembled WGS sequence"/>
</dbReference>
<feature type="domain" description="Carbohydrate kinase PfkB" evidence="4">
    <location>
        <begin position="16"/>
        <end position="361"/>
    </location>
</feature>
<dbReference type="InterPro" id="IPR029056">
    <property type="entry name" value="Ribokinase-like"/>
</dbReference>
<evidence type="ECO:0000256" key="2">
    <source>
        <dbReference type="ARBA" id="ARBA00022679"/>
    </source>
</evidence>
<comment type="similarity">
    <text evidence="1">Belongs to the carbohydrate kinase PfkB family.</text>
</comment>
<comment type="caution">
    <text evidence="5">The sequence shown here is derived from an EMBL/GenBank/DDBJ whole genome shotgun (WGS) entry which is preliminary data.</text>
</comment>
<dbReference type="SUPFAM" id="SSF53613">
    <property type="entry name" value="Ribokinase-like"/>
    <property type="match status" value="1"/>
</dbReference>
<evidence type="ECO:0000313" key="5">
    <source>
        <dbReference type="EMBL" id="MFC0393477.1"/>
    </source>
</evidence>
<dbReference type="EMBL" id="JBHLVF010000033">
    <property type="protein sequence ID" value="MFC0393477.1"/>
    <property type="molecule type" value="Genomic_DNA"/>
</dbReference>
<keyword evidence="3 5" id="KW-0418">Kinase</keyword>
<dbReference type="InterPro" id="IPR050306">
    <property type="entry name" value="PfkB_Carbo_kinase"/>
</dbReference>
<dbReference type="InterPro" id="IPR011611">
    <property type="entry name" value="PfkB_dom"/>
</dbReference>
<organism evidence="5 6">
    <name type="scientific">Paenibacillus mendelii</name>
    <dbReference type="NCBI Taxonomy" id="206163"/>
    <lineage>
        <taxon>Bacteria</taxon>
        <taxon>Bacillati</taxon>
        <taxon>Bacillota</taxon>
        <taxon>Bacilli</taxon>
        <taxon>Bacillales</taxon>
        <taxon>Paenibacillaceae</taxon>
        <taxon>Paenibacillus</taxon>
    </lineage>
</organism>
<dbReference type="Pfam" id="PF00294">
    <property type="entry name" value="PfkB"/>
    <property type="match status" value="1"/>
</dbReference>
<dbReference type="PANTHER" id="PTHR43085">
    <property type="entry name" value="HEXOKINASE FAMILY MEMBER"/>
    <property type="match status" value="1"/>
</dbReference>
<evidence type="ECO:0000256" key="1">
    <source>
        <dbReference type="ARBA" id="ARBA00010688"/>
    </source>
</evidence>
<evidence type="ECO:0000259" key="4">
    <source>
        <dbReference type="Pfam" id="PF00294"/>
    </source>
</evidence>
<keyword evidence="2 5" id="KW-0808">Transferase</keyword>
<keyword evidence="6" id="KW-1185">Reference proteome</keyword>
<dbReference type="Gene3D" id="3.40.1190.20">
    <property type="match status" value="1"/>
</dbReference>
<proteinExistence type="inferred from homology"/>
<protein>
    <submittedName>
        <fullName evidence="5">Carbohydrate kinase family protein</fullName>
        <ecNumber evidence="5">2.7.1.-</ecNumber>
    </submittedName>
</protein>
<dbReference type="RefSeq" id="WP_204821471.1">
    <property type="nucleotide sequence ID" value="NZ_JANHOF010000014.1"/>
</dbReference>
<sequence length="416" mass="44727">MAVEHKQLPYPVVVGGHICLDVIPTLYERQSGVEAILVPGKLVDIGPAVLSTGGAVSNTGLALNRLGIPTQLMGKVGDDWFGSAIIDIVRQQDAALAEGMIVAPGEASSYTIVISPPGIDRIFLHCTGANDTFGADDLKEELLREAGLFHFGYPPLMRRMYTDEGRELERMMSQAKKAGATTSLDLAKPDPDSAAGQADWRAILARTLPQVDVFLPSFEEVLFMLKRELSDRLQAEHGSADLLPYADGELLRELADELLDMGAAVVVLKLGEFGLYMRTTADRQRIQSMGRYQPADAAAWTDREMYTPCFKVEVAGTTGAGDCTIAGFLSGMMQQLRPEAALVSAVGVGACNVEQQDATSGVLPWDAVQARIEAGWKQHPPKQGLEQFRELAAAGTDSKQAGGVHVWLGQGDAQYA</sequence>
<accession>A0ABV6JC62</accession>
<reference evidence="5 6" key="1">
    <citation type="submission" date="2024-09" db="EMBL/GenBank/DDBJ databases">
        <authorList>
            <person name="Sun Q."/>
            <person name="Mori K."/>
        </authorList>
    </citation>
    <scope>NUCLEOTIDE SEQUENCE [LARGE SCALE GENOMIC DNA]</scope>
    <source>
        <strain evidence="5 6">CCM 4839</strain>
    </source>
</reference>
<dbReference type="EC" id="2.7.1.-" evidence="5"/>
<evidence type="ECO:0000256" key="3">
    <source>
        <dbReference type="ARBA" id="ARBA00022777"/>
    </source>
</evidence>
<gene>
    <name evidence="5" type="ORF">ACFFJ8_19120</name>
</gene>
<dbReference type="PANTHER" id="PTHR43085:SF57">
    <property type="entry name" value="CARBOHYDRATE KINASE PFKB DOMAIN-CONTAINING PROTEIN"/>
    <property type="match status" value="1"/>
</dbReference>
<dbReference type="GO" id="GO:0016301">
    <property type="term" value="F:kinase activity"/>
    <property type="evidence" value="ECO:0007669"/>
    <property type="project" value="UniProtKB-KW"/>
</dbReference>